<gene>
    <name evidence="2" type="ORF">SAMN02745243_02051</name>
</gene>
<keyword evidence="3" id="KW-1185">Reference proteome</keyword>
<protein>
    <submittedName>
        <fullName evidence="2">Catechol 2,3-dioxygenase</fullName>
    </submittedName>
</protein>
<organism evidence="2 3">
    <name type="scientific">Hespellia stercorisuis DSM 15480</name>
    <dbReference type="NCBI Taxonomy" id="1121950"/>
    <lineage>
        <taxon>Bacteria</taxon>
        <taxon>Bacillati</taxon>
        <taxon>Bacillota</taxon>
        <taxon>Clostridia</taxon>
        <taxon>Lachnospirales</taxon>
        <taxon>Lachnospiraceae</taxon>
        <taxon>Hespellia</taxon>
    </lineage>
</organism>
<dbReference type="Proteomes" id="UP000184301">
    <property type="component" value="Unassembled WGS sequence"/>
</dbReference>
<keyword evidence="2" id="KW-0560">Oxidoreductase</keyword>
<dbReference type="InterPro" id="IPR037523">
    <property type="entry name" value="VOC_core"/>
</dbReference>
<sequence length="177" mass="20238">MPGIWGDGSIMVFYAVCTLTGGESVKLKNMLIVVKDIEKSKAFYRELFGLQVIMDFGENVILTEGLVLQEEKLWESFTEKAVVKGGNDAELYFEENDMDSFLEKLKNCPWEITYVNPCMEHDWGQRVVRFFDPDLHVIEVGEAMDYVARRFLRSGMSVRDVAEKTQLPETVVGEMCS</sequence>
<evidence type="ECO:0000313" key="2">
    <source>
        <dbReference type="EMBL" id="SHK04573.1"/>
    </source>
</evidence>
<dbReference type="SUPFAM" id="SSF54593">
    <property type="entry name" value="Glyoxalase/Bleomycin resistance protein/Dihydroxybiphenyl dioxygenase"/>
    <property type="match status" value="1"/>
</dbReference>
<evidence type="ECO:0000313" key="3">
    <source>
        <dbReference type="Proteomes" id="UP000184301"/>
    </source>
</evidence>
<evidence type="ECO:0000259" key="1">
    <source>
        <dbReference type="PROSITE" id="PS51819"/>
    </source>
</evidence>
<name>A0A1M6P9F1_9FIRM</name>
<dbReference type="Pfam" id="PF12681">
    <property type="entry name" value="Glyoxalase_2"/>
    <property type="match status" value="1"/>
</dbReference>
<dbReference type="GO" id="GO:0051213">
    <property type="term" value="F:dioxygenase activity"/>
    <property type="evidence" value="ECO:0007669"/>
    <property type="project" value="UniProtKB-KW"/>
</dbReference>
<feature type="domain" description="VOC" evidence="1">
    <location>
        <begin position="26"/>
        <end position="143"/>
    </location>
</feature>
<dbReference type="InterPro" id="IPR025870">
    <property type="entry name" value="Glyoxalase-like_dom"/>
</dbReference>
<dbReference type="STRING" id="1121950.SAMN02745243_02051"/>
<dbReference type="EMBL" id="FQZY01000027">
    <property type="protein sequence ID" value="SHK04573.1"/>
    <property type="molecule type" value="Genomic_DNA"/>
</dbReference>
<reference evidence="2 3" key="1">
    <citation type="submission" date="2016-11" db="EMBL/GenBank/DDBJ databases">
        <authorList>
            <person name="Jaros S."/>
            <person name="Januszkiewicz K."/>
            <person name="Wedrychowicz H."/>
        </authorList>
    </citation>
    <scope>NUCLEOTIDE SEQUENCE [LARGE SCALE GENOMIC DNA]</scope>
    <source>
        <strain evidence="2 3">DSM 15480</strain>
    </source>
</reference>
<dbReference type="Gene3D" id="3.10.180.10">
    <property type="entry name" value="2,3-Dihydroxybiphenyl 1,2-Dioxygenase, domain 1"/>
    <property type="match status" value="1"/>
</dbReference>
<proteinExistence type="predicted"/>
<keyword evidence="2" id="KW-0223">Dioxygenase</keyword>
<dbReference type="AlphaFoldDB" id="A0A1M6P9F1"/>
<accession>A0A1M6P9F1</accession>
<dbReference type="PROSITE" id="PS51819">
    <property type="entry name" value="VOC"/>
    <property type="match status" value="1"/>
</dbReference>
<dbReference type="InterPro" id="IPR029068">
    <property type="entry name" value="Glyas_Bleomycin-R_OHBP_Dase"/>
</dbReference>